<feature type="compositionally biased region" description="Basic and acidic residues" evidence="1">
    <location>
        <begin position="21"/>
        <end position="33"/>
    </location>
</feature>
<reference evidence="3" key="1">
    <citation type="submission" date="2025-08" db="UniProtKB">
        <authorList>
            <consortium name="RefSeq"/>
        </authorList>
    </citation>
    <scope>IDENTIFICATION</scope>
    <source>
        <tissue evidence="3">Testes</tissue>
    </source>
</reference>
<keyword evidence="2" id="KW-1185">Reference proteome</keyword>
<sequence>MWKLGLWVTFESDNEDEHMDDDGATRDNHHGDDEPVSGLMESNLKPSPHMYAQQVTMQEYEKQCKDYTKQSLQELLQSEEYQRRYNTCSSCNACWYNGHMTPGCSECGGYAINRSCAICHGKCVQIWTRDTDMSHSMKSAHWNGKCGLSETEQHAFILHSLVDANEETLNESMEDL</sequence>
<accession>A0ABM0M0F7</accession>
<protein>
    <submittedName>
        <fullName evidence="3">Uncharacterized protein LOC102808629</fullName>
    </submittedName>
</protein>
<dbReference type="GeneID" id="102808629"/>
<proteinExistence type="predicted"/>
<feature type="region of interest" description="Disordered" evidence="1">
    <location>
        <begin position="14"/>
        <end position="45"/>
    </location>
</feature>
<name>A0ABM0M0F7_SACKO</name>
<dbReference type="RefSeq" id="XP_006813498.1">
    <property type="nucleotide sequence ID" value="XM_006813435.1"/>
</dbReference>
<gene>
    <name evidence="3" type="primary">LOC102808629</name>
</gene>
<evidence type="ECO:0000313" key="3">
    <source>
        <dbReference type="RefSeq" id="XP_006813498.1"/>
    </source>
</evidence>
<organism evidence="2 3">
    <name type="scientific">Saccoglossus kowalevskii</name>
    <name type="common">Acorn worm</name>
    <dbReference type="NCBI Taxonomy" id="10224"/>
    <lineage>
        <taxon>Eukaryota</taxon>
        <taxon>Metazoa</taxon>
        <taxon>Hemichordata</taxon>
        <taxon>Enteropneusta</taxon>
        <taxon>Harrimaniidae</taxon>
        <taxon>Saccoglossus</taxon>
    </lineage>
</organism>
<dbReference type="Proteomes" id="UP000694865">
    <property type="component" value="Unplaced"/>
</dbReference>
<evidence type="ECO:0000313" key="2">
    <source>
        <dbReference type="Proteomes" id="UP000694865"/>
    </source>
</evidence>
<evidence type="ECO:0000256" key="1">
    <source>
        <dbReference type="SAM" id="MobiDB-lite"/>
    </source>
</evidence>